<dbReference type="Pfam" id="PF01535">
    <property type="entry name" value="PPR"/>
    <property type="match status" value="1"/>
</dbReference>
<feature type="region of interest" description="Disordered" evidence="4">
    <location>
        <begin position="468"/>
        <end position="491"/>
    </location>
</feature>
<feature type="compositionally biased region" description="Polar residues" evidence="4">
    <location>
        <begin position="476"/>
        <end position="491"/>
    </location>
</feature>
<evidence type="ECO:0000313" key="5">
    <source>
        <dbReference type="EMBL" id="KAF9620197.1"/>
    </source>
</evidence>
<dbReference type="InterPro" id="IPR002885">
    <property type="entry name" value="PPR_rpt"/>
</dbReference>
<keyword evidence="2" id="KW-0677">Repeat</keyword>
<comment type="caution">
    <text evidence="5">The sequence shown here is derived from an EMBL/GenBank/DDBJ whole genome shotgun (WGS) entry which is preliminary data.</text>
</comment>
<dbReference type="InterPro" id="IPR011990">
    <property type="entry name" value="TPR-like_helical_dom_sf"/>
</dbReference>
<dbReference type="Pfam" id="PF13041">
    <property type="entry name" value="PPR_2"/>
    <property type="match status" value="1"/>
</dbReference>
<sequence length="491" mass="56786">MAVVVISRASHLLTLITKQISLPLLFSTSSSDLSLIISEVVSILKEQRSKSRWNYIKTLVNPNGFTSKQVSEITLGIKNNPRLALRFFHWSQKNSLCKHDLVSYSTIIHILARARLKTSSQTLMRTVIRVYDPLEVFETLVKSYRYCDSAPFVFDLLVKVCLLGNKIDCAIEIVRMLRSRGISMNITTCNMLIRCVFKLRGCDACLVVYRQVFRDRIMPNVQTMNTLLLCFYQDGIMERVEEIWDEMCKHSMCCRPNVYSYSVLLAAFCDQGKMGEAMRLWDEMRVKEVKPDVMAYNTLIKGLCENREMERAEDFFRQMEMDRIEATCLTFEHLIRGYCEAGDVESAMLLYRNMCRTKEFRPEVFTVEEVIRAMCGKNKIFDALKFFRDTVKRHGLCPSGRSYEFLIRGLCEEGKMEDALKLQTEMVGKGFEPSVEIYNCFISGYSRQGNEELSRNLRKEMVDFGLKQEGDEQDELTNQATHPCQSESLSQ</sequence>
<evidence type="ECO:0000313" key="6">
    <source>
        <dbReference type="Proteomes" id="UP000631114"/>
    </source>
</evidence>
<dbReference type="AlphaFoldDB" id="A0A835M8E1"/>
<proteinExistence type="inferred from homology"/>
<comment type="similarity">
    <text evidence="1">Belongs to the PPR family. P subfamily.</text>
</comment>
<feature type="repeat" description="PPR" evidence="3">
    <location>
        <begin position="399"/>
        <end position="433"/>
    </location>
</feature>
<gene>
    <name evidence="5" type="ORF">IFM89_010932</name>
</gene>
<dbReference type="PANTHER" id="PTHR47939">
    <property type="entry name" value="MEMBRANE-ASSOCIATED SALT-INDUCIBLE PROTEIN-LIKE"/>
    <property type="match status" value="1"/>
</dbReference>
<name>A0A835M8E1_9MAGN</name>
<evidence type="ECO:0000256" key="2">
    <source>
        <dbReference type="ARBA" id="ARBA00022737"/>
    </source>
</evidence>
<evidence type="ECO:0000256" key="3">
    <source>
        <dbReference type="PROSITE-ProRule" id="PRU00708"/>
    </source>
</evidence>
<dbReference type="PROSITE" id="PS51375">
    <property type="entry name" value="PPR"/>
    <property type="match status" value="5"/>
</dbReference>
<dbReference type="PANTHER" id="PTHR47939:SF13">
    <property type="entry name" value="OS03G0201400 PROTEIN"/>
    <property type="match status" value="1"/>
</dbReference>
<feature type="repeat" description="PPR" evidence="3">
    <location>
        <begin position="257"/>
        <end position="291"/>
    </location>
</feature>
<feature type="repeat" description="PPR" evidence="3">
    <location>
        <begin position="292"/>
        <end position="326"/>
    </location>
</feature>
<dbReference type="Pfam" id="PF13812">
    <property type="entry name" value="PPR_3"/>
    <property type="match status" value="1"/>
</dbReference>
<evidence type="ECO:0000256" key="4">
    <source>
        <dbReference type="SAM" id="MobiDB-lite"/>
    </source>
</evidence>
<evidence type="ECO:0000256" key="1">
    <source>
        <dbReference type="ARBA" id="ARBA00007626"/>
    </source>
</evidence>
<feature type="repeat" description="PPR" evidence="3">
    <location>
        <begin position="327"/>
        <end position="362"/>
    </location>
</feature>
<dbReference type="NCBIfam" id="TIGR00756">
    <property type="entry name" value="PPR"/>
    <property type="match status" value="5"/>
</dbReference>
<dbReference type="Proteomes" id="UP000631114">
    <property type="component" value="Unassembled WGS sequence"/>
</dbReference>
<dbReference type="EMBL" id="JADFTS010000002">
    <property type="protein sequence ID" value="KAF9620197.1"/>
    <property type="molecule type" value="Genomic_DNA"/>
</dbReference>
<protein>
    <recommendedName>
        <fullName evidence="7">Pentatricopeptide repeat-containing protein</fullName>
    </recommendedName>
</protein>
<accession>A0A835M8E1</accession>
<feature type="repeat" description="PPR" evidence="3">
    <location>
        <begin position="434"/>
        <end position="468"/>
    </location>
</feature>
<dbReference type="Pfam" id="PF12854">
    <property type="entry name" value="PPR_1"/>
    <property type="match status" value="2"/>
</dbReference>
<reference evidence="5 6" key="1">
    <citation type="submission" date="2020-10" db="EMBL/GenBank/DDBJ databases">
        <title>The Coptis chinensis genome and diversification of protoberbering-type alkaloids.</title>
        <authorList>
            <person name="Wang B."/>
            <person name="Shu S."/>
            <person name="Song C."/>
            <person name="Liu Y."/>
        </authorList>
    </citation>
    <scope>NUCLEOTIDE SEQUENCE [LARGE SCALE GENOMIC DNA]</scope>
    <source>
        <strain evidence="5">HL-2020</strain>
        <tissue evidence="5">Leaf</tissue>
    </source>
</reference>
<dbReference type="OrthoDB" id="185373at2759"/>
<organism evidence="5 6">
    <name type="scientific">Coptis chinensis</name>
    <dbReference type="NCBI Taxonomy" id="261450"/>
    <lineage>
        <taxon>Eukaryota</taxon>
        <taxon>Viridiplantae</taxon>
        <taxon>Streptophyta</taxon>
        <taxon>Embryophyta</taxon>
        <taxon>Tracheophyta</taxon>
        <taxon>Spermatophyta</taxon>
        <taxon>Magnoliopsida</taxon>
        <taxon>Ranunculales</taxon>
        <taxon>Ranunculaceae</taxon>
        <taxon>Coptidoideae</taxon>
        <taxon>Coptis</taxon>
    </lineage>
</organism>
<keyword evidence="6" id="KW-1185">Reference proteome</keyword>
<dbReference type="Gene3D" id="1.25.40.10">
    <property type="entry name" value="Tetratricopeptide repeat domain"/>
    <property type="match status" value="3"/>
</dbReference>
<dbReference type="InterPro" id="IPR050667">
    <property type="entry name" value="PPR-containing_protein"/>
</dbReference>
<evidence type="ECO:0008006" key="7">
    <source>
        <dbReference type="Google" id="ProtNLM"/>
    </source>
</evidence>